<reference evidence="1 2" key="1">
    <citation type="submission" date="2014-04" db="EMBL/GenBank/DDBJ databases">
        <authorList>
            <person name="Bishop-Lilly K.A."/>
            <person name="Broomall S.M."/>
            <person name="Chain P.S."/>
            <person name="Chertkov O."/>
            <person name="Coyne S.R."/>
            <person name="Daligault H.E."/>
            <person name="Davenport K.W."/>
            <person name="Erkkila T."/>
            <person name="Frey K.G."/>
            <person name="Gibbons H.S."/>
            <person name="Gu W."/>
            <person name="Jaissle J."/>
            <person name="Johnson S.L."/>
            <person name="Koroleva G.I."/>
            <person name="Ladner J.T."/>
            <person name="Lo C.-C."/>
            <person name="Minogue T.D."/>
            <person name="Munk C."/>
            <person name="Palacios G.F."/>
            <person name="Redden C.L."/>
            <person name="Rosenzweig C.N."/>
            <person name="Scholz M.B."/>
            <person name="Teshima H."/>
            <person name="Xu Y."/>
        </authorList>
    </citation>
    <scope>NUCLEOTIDE SEQUENCE [LARGE SCALE GENOMIC DNA]</scope>
    <source>
        <strain evidence="1 2">8244</strain>
    </source>
</reference>
<dbReference type="Pfam" id="PF20074">
    <property type="entry name" value="DUF6470"/>
    <property type="match status" value="1"/>
</dbReference>
<dbReference type="GeneID" id="77011110"/>
<dbReference type="AlphaFoldDB" id="A0A090ZBE0"/>
<evidence type="ECO:0000313" key="2">
    <source>
        <dbReference type="Proteomes" id="UP000029278"/>
    </source>
</evidence>
<dbReference type="RefSeq" id="WP_036619299.1">
    <property type="nucleotide sequence ID" value="NZ_BGML01000013.1"/>
</dbReference>
<gene>
    <name evidence="1" type="ORF">DJ90_3809</name>
</gene>
<dbReference type="HOGENOM" id="CLU_1914991_0_0_9"/>
<dbReference type="OrthoDB" id="2604938at2"/>
<comment type="caution">
    <text evidence="1">The sequence shown here is derived from an EMBL/GenBank/DDBJ whole genome shotgun (WGS) entry which is preliminary data.</text>
</comment>
<keyword evidence="2" id="KW-1185">Reference proteome</keyword>
<dbReference type="EMBL" id="JMQA01000031">
    <property type="protein sequence ID" value="KFN07743.1"/>
    <property type="molecule type" value="Genomic_DNA"/>
</dbReference>
<protein>
    <submittedName>
        <fullName evidence="1">Uncharacterized protein</fullName>
    </submittedName>
</protein>
<dbReference type="InterPro" id="IPR045527">
    <property type="entry name" value="DUF6470"/>
</dbReference>
<accession>A0A090ZBE0</accession>
<dbReference type="Proteomes" id="UP000029278">
    <property type="component" value="Unassembled WGS sequence"/>
</dbReference>
<organism evidence="1 2">
    <name type="scientific">Paenibacillus macerans</name>
    <name type="common">Bacillus macerans</name>
    <dbReference type="NCBI Taxonomy" id="44252"/>
    <lineage>
        <taxon>Bacteria</taxon>
        <taxon>Bacillati</taxon>
        <taxon>Bacillota</taxon>
        <taxon>Bacilli</taxon>
        <taxon>Bacillales</taxon>
        <taxon>Paenibacillaceae</taxon>
        <taxon>Paenibacillus</taxon>
    </lineage>
</organism>
<sequence length="130" mass="14646">MISAILPNDWGKYRPAEINVRLTPPELETDWTGVYDDLDLKRPRSLARELDGQAQAAILRDIASKAQEGDRVANISSGEKNVFGHIAHERYMRKGQKEVTIEALPKQGVIIDFRIYPPEIQVDPRGALPK</sequence>
<dbReference type="STRING" id="44252.DJ90_3809"/>
<name>A0A090ZBE0_PAEMA</name>
<dbReference type="PATRIC" id="fig|44252.3.peg.3630"/>
<evidence type="ECO:0000313" key="1">
    <source>
        <dbReference type="EMBL" id="KFN07743.1"/>
    </source>
</evidence>
<proteinExistence type="predicted"/>